<dbReference type="PRINTS" id="PR00895">
    <property type="entry name" value="PENTAXIN"/>
</dbReference>
<name>A0A8T2NMC2_9TELE</name>
<evidence type="ECO:0000313" key="6">
    <source>
        <dbReference type="EMBL" id="KAG9338728.1"/>
    </source>
</evidence>
<sequence>MPLSRVLLVCLVYSCSVLLTQGYEDEIEVNYADPFYNEIAETNQPESSPQEATVTPTPSTCKTPEFSKWDKLFTMLENSQMKENMLLQYADDIIKVELQALRGEMLQFVANYAGGCASAVDNAGRRLTLQLDMKLAQALEKVREVNAEQRAHQDAVLQHLLAATRAQAARLSKMESSCLNGAATKNLASANVLQEVTTSEGGQLEKSLATMAMDLQKARAQLDRSMRSAEKHFLPSGCEMAMLFPMRSKRIYAAVTPDTTMSLHSFTICMWAKVREALNKTVLFSYGTKKNPFEIQLFLSGQAVHFTVGGEAHLVEAPGAARDGQWGHFCGTWSSEQGLASLWVNGQKVTSSPGVAEGHVLPDGGTMQLGQEKNGCCSFGFDSGFDAKLAFAGKMTGVNVWDRVLGDEEISQNAQREGSCSSRGNVVGWGVRTARLLTCPQVRGFAEFVPNHG</sequence>
<feature type="chain" id="PRO_5035930027" description="Pentraxin (PTX) domain-containing protein" evidence="4">
    <location>
        <begin position="23"/>
        <end position="453"/>
    </location>
</feature>
<feature type="region of interest" description="Disordered" evidence="3">
    <location>
        <begin position="41"/>
        <end position="61"/>
    </location>
</feature>
<protein>
    <recommendedName>
        <fullName evidence="5">Pentraxin (PTX) domain-containing protein</fullName>
    </recommendedName>
</protein>
<dbReference type="Pfam" id="PF00354">
    <property type="entry name" value="Pentaxin"/>
    <property type="match status" value="1"/>
</dbReference>
<dbReference type="GO" id="GO:0045087">
    <property type="term" value="P:innate immune response"/>
    <property type="evidence" value="ECO:0007669"/>
    <property type="project" value="TreeGrafter"/>
</dbReference>
<accession>A0A8T2NMC2</accession>
<evidence type="ECO:0000259" key="5">
    <source>
        <dbReference type="PROSITE" id="PS51828"/>
    </source>
</evidence>
<dbReference type="GO" id="GO:0005615">
    <property type="term" value="C:extracellular space"/>
    <property type="evidence" value="ECO:0007669"/>
    <property type="project" value="TreeGrafter"/>
</dbReference>
<comment type="caution">
    <text evidence="6">The sequence shown here is derived from an EMBL/GenBank/DDBJ whole genome shotgun (WGS) entry which is preliminary data.</text>
</comment>
<evidence type="ECO:0000313" key="7">
    <source>
        <dbReference type="Proteomes" id="UP000824540"/>
    </source>
</evidence>
<proteinExistence type="predicted"/>
<evidence type="ECO:0000256" key="1">
    <source>
        <dbReference type="ARBA" id="ARBA00023157"/>
    </source>
</evidence>
<dbReference type="Proteomes" id="UP000824540">
    <property type="component" value="Unassembled WGS sequence"/>
</dbReference>
<feature type="non-terminal residue" evidence="6">
    <location>
        <position position="1"/>
    </location>
</feature>
<dbReference type="InterPro" id="IPR030476">
    <property type="entry name" value="Pentaxin_CS"/>
</dbReference>
<dbReference type="PROSITE" id="PS00289">
    <property type="entry name" value="PTX_1"/>
    <property type="match status" value="1"/>
</dbReference>
<gene>
    <name evidence="6" type="ORF">JZ751_025397</name>
</gene>
<dbReference type="InterPro" id="IPR058832">
    <property type="entry name" value="PTX3_N"/>
</dbReference>
<dbReference type="SUPFAM" id="SSF49899">
    <property type="entry name" value="Concanavalin A-like lectins/glucanases"/>
    <property type="match status" value="1"/>
</dbReference>
<dbReference type="InterPro" id="IPR042837">
    <property type="entry name" value="PTX3"/>
</dbReference>
<dbReference type="PANTHER" id="PTHR46943">
    <property type="entry name" value="PENTRAXIN-RELATED PROTEIN PTX3"/>
    <property type="match status" value="1"/>
</dbReference>
<keyword evidence="4" id="KW-0732">Signal</keyword>
<keyword evidence="1" id="KW-1015">Disulfide bond</keyword>
<dbReference type="EMBL" id="JAFBMS010000062">
    <property type="protein sequence ID" value="KAG9338728.1"/>
    <property type="molecule type" value="Genomic_DNA"/>
</dbReference>
<dbReference type="InterPro" id="IPR001759">
    <property type="entry name" value="PTX_dom"/>
</dbReference>
<feature type="domain" description="Pentraxin (PTX)" evidence="5">
    <location>
        <begin position="238"/>
        <end position="453"/>
    </location>
</feature>
<dbReference type="AlphaFoldDB" id="A0A8T2NMC2"/>
<dbReference type="GO" id="GO:0001849">
    <property type="term" value="F:complement component C1q complex binding"/>
    <property type="evidence" value="ECO:0007669"/>
    <property type="project" value="TreeGrafter"/>
</dbReference>
<reference evidence="6" key="1">
    <citation type="thesis" date="2021" institute="BYU ScholarsArchive" country="Provo, UT, USA">
        <title>Applications of and Algorithms for Genome Assembly and Genomic Analyses with an Emphasis on Marine Teleosts.</title>
        <authorList>
            <person name="Pickett B.D."/>
        </authorList>
    </citation>
    <scope>NUCLEOTIDE SEQUENCE</scope>
    <source>
        <strain evidence="6">HI-2016</strain>
    </source>
</reference>
<dbReference type="InterPro" id="IPR013320">
    <property type="entry name" value="ConA-like_dom_sf"/>
</dbReference>
<dbReference type="PROSITE" id="PS51828">
    <property type="entry name" value="PTX_2"/>
    <property type="match status" value="1"/>
</dbReference>
<comment type="caution">
    <text evidence="2">Lacks conserved residue(s) required for the propagation of feature annotation.</text>
</comment>
<dbReference type="SMART" id="SM00159">
    <property type="entry name" value="PTX"/>
    <property type="match status" value="1"/>
</dbReference>
<keyword evidence="7" id="KW-1185">Reference proteome</keyword>
<evidence type="ECO:0000256" key="2">
    <source>
        <dbReference type="PROSITE-ProRule" id="PRU01172"/>
    </source>
</evidence>
<evidence type="ECO:0000256" key="4">
    <source>
        <dbReference type="SAM" id="SignalP"/>
    </source>
</evidence>
<dbReference type="Pfam" id="PF26206">
    <property type="entry name" value="PTX3_N"/>
    <property type="match status" value="1"/>
</dbReference>
<dbReference type="OrthoDB" id="10009351at2759"/>
<dbReference type="PANTHER" id="PTHR46943:SF1">
    <property type="entry name" value="PENTRAXIN-RELATED PROTEIN PTX3"/>
    <property type="match status" value="1"/>
</dbReference>
<evidence type="ECO:0000256" key="3">
    <source>
        <dbReference type="SAM" id="MobiDB-lite"/>
    </source>
</evidence>
<feature type="signal peptide" evidence="4">
    <location>
        <begin position="1"/>
        <end position="22"/>
    </location>
</feature>
<organism evidence="6 7">
    <name type="scientific">Albula glossodonta</name>
    <name type="common">roundjaw bonefish</name>
    <dbReference type="NCBI Taxonomy" id="121402"/>
    <lineage>
        <taxon>Eukaryota</taxon>
        <taxon>Metazoa</taxon>
        <taxon>Chordata</taxon>
        <taxon>Craniata</taxon>
        <taxon>Vertebrata</taxon>
        <taxon>Euteleostomi</taxon>
        <taxon>Actinopterygii</taxon>
        <taxon>Neopterygii</taxon>
        <taxon>Teleostei</taxon>
        <taxon>Albuliformes</taxon>
        <taxon>Albulidae</taxon>
        <taxon>Albula</taxon>
    </lineage>
</organism>
<dbReference type="Gene3D" id="2.60.120.200">
    <property type="match status" value="1"/>
</dbReference>